<evidence type="ECO:0008006" key="4">
    <source>
        <dbReference type="Google" id="ProtNLM"/>
    </source>
</evidence>
<keyword evidence="1" id="KW-0812">Transmembrane</keyword>
<evidence type="ECO:0000313" key="3">
    <source>
        <dbReference type="Proteomes" id="UP001596158"/>
    </source>
</evidence>
<sequence length="80" mass="9104">MVGVSNMSKKEKKPAVSRLHRYKPSTIRADAERDYQHYKETGEWPKKDPAVVKRTLRLLLITVVIFLVLGIMLLLQAIGG</sequence>
<dbReference type="RefSeq" id="WP_137600837.1">
    <property type="nucleotide sequence ID" value="NZ_JBHSSG010000004.1"/>
</dbReference>
<dbReference type="EMBL" id="JBHSSG010000004">
    <property type="protein sequence ID" value="MFC6177883.1"/>
    <property type="molecule type" value="Genomic_DNA"/>
</dbReference>
<keyword evidence="1" id="KW-0472">Membrane</keyword>
<keyword evidence="3" id="KW-1185">Reference proteome</keyword>
<evidence type="ECO:0000256" key="1">
    <source>
        <dbReference type="SAM" id="Phobius"/>
    </source>
</evidence>
<accession>A0ABW1RR33</accession>
<name>A0ABW1RR33_9LACO</name>
<gene>
    <name evidence="2" type="ORF">ACFQGR_00420</name>
</gene>
<proteinExistence type="predicted"/>
<protein>
    <recommendedName>
        <fullName evidence="4">DUF4044 domain-containing protein</fullName>
    </recommendedName>
</protein>
<comment type="caution">
    <text evidence="2">The sequence shown here is derived from an EMBL/GenBank/DDBJ whole genome shotgun (WGS) entry which is preliminary data.</text>
</comment>
<reference evidence="3" key="1">
    <citation type="journal article" date="2019" name="Int. J. Syst. Evol. Microbiol.">
        <title>The Global Catalogue of Microorganisms (GCM) 10K type strain sequencing project: providing services to taxonomists for standard genome sequencing and annotation.</title>
        <authorList>
            <consortium name="The Broad Institute Genomics Platform"/>
            <consortium name="The Broad Institute Genome Sequencing Center for Infectious Disease"/>
            <person name="Wu L."/>
            <person name="Ma J."/>
        </authorList>
    </citation>
    <scope>NUCLEOTIDE SEQUENCE [LARGE SCALE GENOMIC DNA]</scope>
    <source>
        <strain evidence="3">CCM 8924</strain>
    </source>
</reference>
<keyword evidence="1" id="KW-1133">Transmembrane helix</keyword>
<evidence type="ECO:0000313" key="2">
    <source>
        <dbReference type="EMBL" id="MFC6177883.1"/>
    </source>
</evidence>
<feature type="transmembrane region" description="Helical" evidence="1">
    <location>
        <begin position="56"/>
        <end position="78"/>
    </location>
</feature>
<organism evidence="2 3">
    <name type="scientific">Weissella sagaensis</name>
    <dbReference type="NCBI Taxonomy" id="2559928"/>
    <lineage>
        <taxon>Bacteria</taxon>
        <taxon>Bacillati</taxon>
        <taxon>Bacillota</taxon>
        <taxon>Bacilli</taxon>
        <taxon>Lactobacillales</taxon>
        <taxon>Lactobacillaceae</taxon>
        <taxon>Weissella</taxon>
    </lineage>
</organism>
<dbReference type="Proteomes" id="UP001596158">
    <property type="component" value="Unassembled WGS sequence"/>
</dbReference>